<keyword evidence="1" id="KW-0802">TPR repeat</keyword>
<proteinExistence type="predicted"/>
<evidence type="ECO:0000313" key="3">
    <source>
        <dbReference type="Proteomes" id="UP001165427"/>
    </source>
</evidence>
<name>A0AA41RAZ9_9BACT</name>
<dbReference type="EMBL" id="JALJRB010000018">
    <property type="protein sequence ID" value="MCJ8501848.1"/>
    <property type="molecule type" value="Genomic_DNA"/>
</dbReference>
<evidence type="ECO:0000256" key="1">
    <source>
        <dbReference type="PROSITE-ProRule" id="PRU00339"/>
    </source>
</evidence>
<gene>
    <name evidence="2" type="ORF">MRX98_14790</name>
</gene>
<dbReference type="InterPro" id="IPR005534">
    <property type="entry name" value="Curli_assmbl/transp-comp_CsgG"/>
</dbReference>
<dbReference type="Proteomes" id="UP001165427">
    <property type="component" value="Unassembled WGS sequence"/>
</dbReference>
<accession>A0AA41RAZ9</accession>
<dbReference type="InterPro" id="IPR019734">
    <property type="entry name" value="TPR_rpt"/>
</dbReference>
<dbReference type="RefSeq" id="WP_246911151.1">
    <property type="nucleotide sequence ID" value="NZ_JALJRB010000018.1"/>
</dbReference>
<dbReference type="PROSITE" id="PS50005">
    <property type="entry name" value="TPR"/>
    <property type="match status" value="1"/>
</dbReference>
<organism evidence="2 3">
    <name type="scientific">Desulfatitalea alkaliphila</name>
    <dbReference type="NCBI Taxonomy" id="2929485"/>
    <lineage>
        <taxon>Bacteria</taxon>
        <taxon>Pseudomonadati</taxon>
        <taxon>Thermodesulfobacteriota</taxon>
        <taxon>Desulfobacteria</taxon>
        <taxon>Desulfobacterales</taxon>
        <taxon>Desulfosarcinaceae</taxon>
        <taxon>Desulfatitalea</taxon>
    </lineage>
</organism>
<sequence>MQYPTAERWKIVILTLSLILCVAGQLSAGQVVTPELRQWAHQAIVNEAALSFEPDSQTVAVLYFHNRTGRTELDLLEKGLALMLITDLAKIDNLEVIERARLQALIQELELGASGLVDTDTTQQMGRFLGARHLVGGIFEGLPSDSIGIDSDILNVPLERLTGTAHAAGALEELLRMEKELLFEIVRLLGMDLTAEEEEALRQPIAEDIKALMLLFQGIEHSDLGDYDTAAASYRKALELEPGMDTARAALQELIDMRLISPPNDTDALLRHLHQQISVNTGPTPNAINRRQNFQPATANINVQW</sequence>
<evidence type="ECO:0000313" key="2">
    <source>
        <dbReference type="EMBL" id="MCJ8501848.1"/>
    </source>
</evidence>
<reference evidence="2" key="1">
    <citation type="submission" date="2022-04" db="EMBL/GenBank/DDBJ databases">
        <title>Desulfatitalea alkaliphila sp. nov., a novel anaerobic sulfate-reducing bacterium isolated from terrestrial mud volcano, Taman Peninsula, Russia.</title>
        <authorList>
            <person name="Khomyakova M.A."/>
            <person name="Merkel A.Y."/>
            <person name="Slobodkin A.I."/>
        </authorList>
    </citation>
    <scope>NUCLEOTIDE SEQUENCE</scope>
    <source>
        <strain evidence="2">M08but</strain>
    </source>
</reference>
<dbReference type="SMART" id="SM00028">
    <property type="entry name" value="TPR"/>
    <property type="match status" value="1"/>
</dbReference>
<dbReference type="Gene3D" id="3.40.50.10610">
    <property type="entry name" value="ABC-type transport auxiliary lipoprotein component"/>
    <property type="match status" value="1"/>
</dbReference>
<keyword evidence="3" id="KW-1185">Reference proteome</keyword>
<protein>
    <recommendedName>
        <fullName evidence="4">Tetratricopeptide repeat protein</fullName>
    </recommendedName>
</protein>
<dbReference type="AlphaFoldDB" id="A0AA41RAZ9"/>
<dbReference type="SUPFAM" id="SSF48452">
    <property type="entry name" value="TPR-like"/>
    <property type="match status" value="1"/>
</dbReference>
<dbReference type="GO" id="GO:0030288">
    <property type="term" value="C:outer membrane-bounded periplasmic space"/>
    <property type="evidence" value="ECO:0007669"/>
    <property type="project" value="InterPro"/>
</dbReference>
<evidence type="ECO:0008006" key="4">
    <source>
        <dbReference type="Google" id="ProtNLM"/>
    </source>
</evidence>
<dbReference type="Pfam" id="PF03783">
    <property type="entry name" value="CsgG"/>
    <property type="match status" value="1"/>
</dbReference>
<feature type="repeat" description="TPR" evidence="1">
    <location>
        <begin position="211"/>
        <end position="244"/>
    </location>
</feature>
<comment type="caution">
    <text evidence="2">The sequence shown here is derived from an EMBL/GenBank/DDBJ whole genome shotgun (WGS) entry which is preliminary data.</text>
</comment>
<dbReference type="InterPro" id="IPR011990">
    <property type="entry name" value="TPR-like_helical_dom_sf"/>
</dbReference>